<feature type="non-terminal residue" evidence="2">
    <location>
        <position position="1"/>
    </location>
</feature>
<dbReference type="Proteomes" id="UP000266841">
    <property type="component" value="Unassembled WGS sequence"/>
</dbReference>
<organism evidence="2 3">
    <name type="scientific">Thalassiosira oceanica</name>
    <name type="common">Marine diatom</name>
    <dbReference type="NCBI Taxonomy" id="159749"/>
    <lineage>
        <taxon>Eukaryota</taxon>
        <taxon>Sar</taxon>
        <taxon>Stramenopiles</taxon>
        <taxon>Ochrophyta</taxon>
        <taxon>Bacillariophyta</taxon>
        <taxon>Coscinodiscophyceae</taxon>
        <taxon>Thalassiosirophycidae</taxon>
        <taxon>Thalassiosirales</taxon>
        <taxon>Thalassiosiraceae</taxon>
        <taxon>Thalassiosira</taxon>
    </lineage>
</organism>
<sequence>AAKAAGDAMLPPVVDRDSATAGSKSRIKRGRAVVDGGWGKLAIFLNDGWKERVTLPWVSSNGTDFTGPNPIATWSFSNGIWRDGKKGQSSSSTGLLPPIPPVPGRAADLQACRARGYQLALMTHAGPEVTARRPAPPKQAGALVYPCIVDCRVLPGHPHPPTVVTAPSLTGE</sequence>
<evidence type="ECO:0000256" key="1">
    <source>
        <dbReference type="SAM" id="MobiDB-lite"/>
    </source>
</evidence>
<reference evidence="2 3" key="1">
    <citation type="journal article" date="2012" name="Genome Biol.">
        <title>Genome and low-iron response of an oceanic diatom adapted to chronic iron limitation.</title>
        <authorList>
            <person name="Lommer M."/>
            <person name="Specht M."/>
            <person name="Roy A.S."/>
            <person name="Kraemer L."/>
            <person name="Andreson R."/>
            <person name="Gutowska M.A."/>
            <person name="Wolf J."/>
            <person name="Bergner S.V."/>
            <person name="Schilhabel M.B."/>
            <person name="Klostermeier U.C."/>
            <person name="Beiko R.G."/>
            <person name="Rosenstiel P."/>
            <person name="Hippler M."/>
            <person name="Laroche J."/>
        </authorList>
    </citation>
    <scope>NUCLEOTIDE SEQUENCE [LARGE SCALE GENOMIC DNA]</scope>
    <source>
        <strain evidence="2 3">CCMP1005</strain>
    </source>
</reference>
<dbReference type="AlphaFoldDB" id="K0TA94"/>
<keyword evidence="3" id="KW-1185">Reference proteome</keyword>
<proteinExistence type="predicted"/>
<dbReference type="EMBL" id="AGNL01008709">
    <property type="protein sequence ID" value="EJK70316.1"/>
    <property type="molecule type" value="Genomic_DNA"/>
</dbReference>
<gene>
    <name evidence="2" type="ORF">THAOC_08335</name>
</gene>
<name>K0TA94_THAOC</name>
<comment type="caution">
    <text evidence="2">The sequence shown here is derived from an EMBL/GenBank/DDBJ whole genome shotgun (WGS) entry which is preliminary data.</text>
</comment>
<accession>K0TA94</accession>
<evidence type="ECO:0000313" key="2">
    <source>
        <dbReference type="EMBL" id="EJK70316.1"/>
    </source>
</evidence>
<evidence type="ECO:0000313" key="3">
    <source>
        <dbReference type="Proteomes" id="UP000266841"/>
    </source>
</evidence>
<protein>
    <submittedName>
        <fullName evidence="2">Uncharacterized protein</fullName>
    </submittedName>
</protein>
<feature type="region of interest" description="Disordered" evidence="1">
    <location>
        <begin position="1"/>
        <end position="22"/>
    </location>
</feature>